<dbReference type="SUPFAM" id="SSF103481">
    <property type="entry name" value="Multidrug resistance efflux transporter EmrE"/>
    <property type="match status" value="2"/>
</dbReference>
<feature type="domain" description="EamA" evidence="7">
    <location>
        <begin position="12"/>
        <end position="140"/>
    </location>
</feature>
<dbReference type="Proteomes" id="UP000313645">
    <property type="component" value="Unassembled WGS sequence"/>
</dbReference>
<keyword evidence="4 6" id="KW-1133">Transmembrane helix</keyword>
<sequence>MTYTRRGFPVAECLLLLVAAFWGTSYGLSKQALVFYPVMGFIAIRFLATFFTLLPVLVREYRAGGARDWRVGLPTGLILLSVFICETFGVLHTTAANAAFLISLCVLFTPFTEWLLLHQRPSFENFLLAGVSFVGVGLLTSGSEVTLNIGDLLILCAAVLRALMVTVTRKVTTGKRISTLSLTGIQSGVVGVGALAVLALSDPAALGQLPTDPGFWLIVVYLVLFCTVFAFFAQNFGARNIAPTRVSLLMGTEPAFGALFAVWWLGEQIALSGWVGGCLIIFAALYSMVPRTHRGVVATSLN</sequence>
<feature type="transmembrane region" description="Helical" evidence="6">
    <location>
        <begin position="149"/>
        <end position="168"/>
    </location>
</feature>
<reference evidence="8 9" key="1">
    <citation type="submission" date="2019-02" db="EMBL/GenBank/DDBJ databases">
        <title>Marinobacter halodurans sp. nov., a marine bacterium isolated from sea tidal flat.</title>
        <authorList>
            <person name="Yoo Y."/>
            <person name="Lee D.W."/>
            <person name="Kim B.S."/>
            <person name="Kim J.-J."/>
        </authorList>
    </citation>
    <scope>NUCLEOTIDE SEQUENCE [LARGE SCALE GENOMIC DNA]</scope>
    <source>
        <strain evidence="8 9">YJ-S3-2</strain>
    </source>
</reference>
<dbReference type="InterPro" id="IPR000620">
    <property type="entry name" value="EamA_dom"/>
</dbReference>
<dbReference type="EMBL" id="SJDL01000004">
    <property type="protein sequence ID" value="TBW58436.1"/>
    <property type="molecule type" value="Genomic_DNA"/>
</dbReference>
<keyword evidence="5 6" id="KW-0472">Membrane</keyword>
<accession>A0ABY1ZNX1</accession>
<dbReference type="InterPro" id="IPR051258">
    <property type="entry name" value="Diverse_Substrate_Transporter"/>
</dbReference>
<evidence type="ECO:0000259" key="7">
    <source>
        <dbReference type="Pfam" id="PF00892"/>
    </source>
</evidence>
<evidence type="ECO:0000313" key="8">
    <source>
        <dbReference type="EMBL" id="TBW58436.1"/>
    </source>
</evidence>
<proteinExistence type="predicted"/>
<dbReference type="PANTHER" id="PTHR42920:SF5">
    <property type="entry name" value="EAMA DOMAIN-CONTAINING PROTEIN"/>
    <property type="match status" value="1"/>
</dbReference>
<feature type="transmembrane region" description="Helical" evidence="6">
    <location>
        <begin position="98"/>
        <end position="117"/>
    </location>
</feature>
<feature type="transmembrane region" description="Helical" evidence="6">
    <location>
        <begin position="246"/>
        <end position="265"/>
    </location>
</feature>
<feature type="transmembrane region" description="Helical" evidence="6">
    <location>
        <begin position="34"/>
        <end position="57"/>
    </location>
</feature>
<comment type="subcellular location">
    <subcellularLocation>
        <location evidence="1">Cell membrane</location>
        <topology evidence="1">Multi-pass membrane protein</topology>
    </subcellularLocation>
</comment>
<evidence type="ECO:0000256" key="5">
    <source>
        <dbReference type="ARBA" id="ARBA00023136"/>
    </source>
</evidence>
<feature type="transmembrane region" description="Helical" evidence="6">
    <location>
        <begin position="69"/>
        <end position="92"/>
    </location>
</feature>
<organism evidence="8 9">
    <name type="scientific">Marinobacter halodurans</name>
    <dbReference type="NCBI Taxonomy" id="2528979"/>
    <lineage>
        <taxon>Bacteria</taxon>
        <taxon>Pseudomonadati</taxon>
        <taxon>Pseudomonadota</taxon>
        <taxon>Gammaproteobacteria</taxon>
        <taxon>Pseudomonadales</taxon>
        <taxon>Marinobacteraceae</taxon>
        <taxon>Marinobacter</taxon>
    </lineage>
</organism>
<evidence type="ECO:0000256" key="1">
    <source>
        <dbReference type="ARBA" id="ARBA00004651"/>
    </source>
</evidence>
<keyword evidence="9" id="KW-1185">Reference proteome</keyword>
<dbReference type="Pfam" id="PF00892">
    <property type="entry name" value="EamA"/>
    <property type="match status" value="2"/>
</dbReference>
<keyword evidence="3 6" id="KW-0812">Transmembrane</keyword>
<comment type="caution">
    <text evidence="8">The sequence shown here is derived from an EMBL/GenBank/DDBJ whole genome shotgun (WGS) entry which is preliminary data.</text>
</comment>
<keyword evidence="2" id="KW-1003">Cell membrane</keyword>
<evidence type="ECO:0000256" key="2">
    <source>
        <dbReference type="ARBA" id="ARBA00022475"/>
    </source>
</evidence>
<feature type="transmembrane region" description="Helical" evidence="6">
    <location>
        <begin position="7"/>
        <end position="28"/>
    </location>
</feature>
<feature type="transmembrane region" description="Helical" evidence="6">
    <location>
        <begin position="126"/>
        <end position="143"/>
    </location>
</feature>
<dbReference type="PANTHER" id="PTHR42920">
    <property type="entry name" value="OS03G0707200 PROTEIN-RELATED"/>
    <property type="match status" value="1"/>
</dbReference>
<dbReference type="InterPro" id="IPR037185">
    <property type="entry name" value="EmrE-like"/>
</dbReference>
<feature type="transmembrane region" description="Helical" evidence="6">
    <location>
        <begin position="213"/>
        <end position="234"/>
    </location>
</feature>
<evidence type="ECO:0000256" key="6">
    <source>
        <dbReference type="SAM" id="Phobius"/>
    </source>
</evidence>
<feature type="domain" description="EamA" evidence="7">
    <location>
        <begin position="149"/>
        <end position="286"/>
    </location>
</feature>
<name>A0ABY1ZNX1_9GAMM</name>
<gene>
    <name evidence="8" type="ORF">EZI54_03355</name>
</gene>
<evidence type="ECO:0000313" key="9">
    <source>
        <dbReference type="Proteomes" id="UP000313645"/>
    </source>
</evidence>
<feature type="transmembrane region" description="Helical" evidence="6">
    <location>
        <begin position="271"/>
        <end position="289"/>
    </location>
</feature>
<protein>
    <submittedName>
        <fullName evidence="8">DMT family transporter</fullName>
    </submittedName>
</protein>
<evidence type="ECO:0000256" key="4">
    <source>
        <dbReference type="ARBA" id="ARBA00022989"/>
    </source>
</evidence>
<evidence type="ECO:0000256" key="3">
    <source>
        <dbReference type="ARBA" id="ARBA00022692"/>
    </source>
</evidence>
<feature type="transmembrane region" description="Helical" evidence="6">
    <location>
        <begin position="180"/>
        <end position="201"/>
    </location>
</feature>
<dbReference type="RefSeq" id="WP_131479036.1">
    <property type="nucleotide sequence ID" value="NZ_SJDL01000004.1"/>
</dbReference>